<reference evidence="4" key="1">
    <citation type="submission" date="2017-05" db="EMBL/GenBank/DDBJ databases">
        <authorList>
            <person name="Sung H."/>
        </authorList>
    </citation>
    <scope>NUCLEOTIDE SEQUENCE [LARGE SCALE GENOMIC DNA]</scope>
    <source>
        <strain evidence="4">AR23208</strain>
    </source>
</reference>
<name>A0A1Y0IH94_9BACL</name>
<dbReference type="InterPro" id="IPR000866">
    <property type="entry name" value="AhpC/TSA"/>
</dbReference>
<dbReference type="Proteomes" id="UP000195437">
    <property type="component" value="Chromosome"/>
</dbReference>
<feature type="domain" description="Alkyl hydroperoxide reductase subunit C/ Thiol specific antioxidant" evidence="2">
    <location>
        <begin position="2"/>
        <end position="62"/>
    </location>
</feature>
<keyword evidence="4" id="KW-1185">Reference proteome</keyword>
<dbReference type="SUPFAM" id="SSF52833">
    <property type="entry name" value="Thioredoxin-like"/>
    <property type="match status" value="1"/>
</dbReference>
<keyword evidence="1" id="KW-1015">Disulfide bond</keyword>
<protein>
    <recommendedName>
        <fullName evidence="2">Alkyl hydroperoxide reductase subunit C/ Thiol specific antioxidant domain-containing protein</fullName>
    </recommendedName>
</protein>
<dbReference type="InterPro" id="IPR036249">
    <property type="entry name" value="Thioredoxin-like_sf"/>
</dbReference>
<evidence type="ECO:0000256" key="1">
    <source>
        <dbReference type="ARBA" id="ARBA00023157"/>
    </source>
</evidence>
<accession>A0A1Y0IH94</accession>
<evidence type="ECO:0000313" key="3">
    <source>
        <dbReference type="EMBL" id="ARU59847.1"/>
    </source>
</evidence>
<dbReference type="GO" id="GO:0016209">
    <property type="term" value="F:antioxidant activity"/>
    <property type="evidence" value="ECO:0007669"/>
    <property type="project" value="InterPro"/>
</dbReference>
<evidence type="ECO:0000259" key="2">
    <source>
        <dbReference type="Pfam" id="PF00578"/>
    </source>
</evidence>
<dbReference type="Gene3D" id="3.40.30.10">
    <property type="entry name" value="Glutaredoxin"/>
    <property type="match status" value="1"/>
</dbReference>
<dbReference type="KEGG" id="tum:CBW65_01345"/>
<organism evidence="3 4">
    <name type="scientific">Tumebacillus avium</name>
    <dbReference type="NCBI Taxonomy" id="1903704"/>
    <lineage>
        <taxon>Bacteria</taxon>
        <taxon>Bacillati</taxon>
        <taxon>Bacillota</taxon>
        <taxon>Bacilli</taxon>
        <taxon>Bacillales</taxon>
        <taxon>Alicyclobacillaceae</taxon>
        <taxon>Tumebacillus</taxon>
    </lineage>
</organism>
<evidence type="ECO:0000313" key="4">
    <source>
        <dbReference type="Proteomes" id="UP000195437"/>
    </source>
</evidence>
<dbReference type="EMBL" id="CP021434">
    <property type="protein sequence ID" value="ARU59847.1"/>
    <property type="molecule type" value="Genomic_DNA"/>
</dbReference>
<gene>
    <name evidence="3" type="ORF">CBW65_01345</name>
</gene>
<sequence>MLGVNPGKMAGHQKFAEKNNFGFPLVYDDRWQIISEYGVPTFSGLMVSRCVLILDKDMQLRYFNKGMPSTSELIAELEKINASTPL</sequence>
<dbReference type="AlphaFoldDB" id="A0A1Y0IH94"/>
<proteinExistence type="predicted"/>
<dbReference type="Pfam" id="PF00578">
    <property type="entry name" value="AhpC-TSA"/>
    <property type="match status" value="1"/>
</dbReference>
<dbReference type="GO" id="GO:0016491">
    <property type="term" value="F:oxidoreductase activity"/>
    <property type="evidence" value="ECO:0007669"/>
    <property type="project" value="InterPro"/>
</dbReference>